<dbReference type="PIRSF" id="PIRSF001455">
    <property type="entry name" value="DHQ_synth"/>
    <property type="match status" value="1"/>
</dbReference>
<comment type="cofactor">
    <cofactor evidence="2 17">
        <name>NAD(+)</name>
        <dbReference type="ChEBI" id="CHEBI:57540"/>
    </cofactor>
</comment>
<keyword evidence="11 17" id="KW-0547">Nucleotide-binding</keyword>
<keyword evidence="8 17" id="KW-0963">Cytoplasm</keyword>
<evidence type="ECO:0000313" key="21">
    <source>
        <dbReference type="Proteomes" id="UP000321794"/>
    </source>
</evidence>
<evidence type="ECO:0000256" key="17">
    <source>
        <dbReference type="HAMAP-Rule" id="MF_00110"/>
    </source>
</evidence>
<evidence type="ECO:0000256" key="12">
    <source>
        <dbReference type="ARBA" id="ARBA00022833"/>
    </source>
</evidence>
<evidence type="ECO:0000256" key="1">
    <source>
        <dbReference type="ARBA" id="ARBA00001393"/>
    </source>
</evidence>
<organism evidence="20 21">
    <name type="scientific">Levilactobacillus zymae</name>
    <dbReference type="NCBI Taxonomy" id="267363"/>
    <lineage>
        <taxon>Bacteria</taxon>
        <taxon>Bacillati</taxon>
        <taxon>Bacillota</taxon>
        <taxon>Bacilli</taxon>
        <taxon>Lactobacillales</taxon>
        <taxon>Lactobacillaceae</taxon>
        <taxon>Levilactobacillus</taxon>
    </lineage>
</organism>
<evidence type="ECO:0000256" key="3">
    <source>
        <dbReference type="ARBA" id="ARBA00004496"/>
    </source>
</evidence>
<evidence type="ECO:0000256" key="15">
    <source>
        <dbReference type="ARBA" id="ARBA00023239"/>
    </source>
</evidence>
<evidence type="ECO:0000256" key="8">
    <source>
        <dbReference type="ARBA" id="ARBA00022490"/>
    </source>
</evidence>
<feature type="binding site" evidence="17">
    <location>
        <begin position="130"/>
        <end position="131"/>
    </location>
    <ligand>
        <name>NAD(+)</name>
        <dbReference type="ChEBI" id="CHEBI:57540"/>
    </ligand>
</feature>
<dbReference type="HAMAP" id="MF_00110">
    <property type="entry name" value="DHQ_synthase"/>
    <property type="match status" value="1"/>
</dbReference>
<evidence type="ECO:0000256" key="5">
    <source>
        <dbReference type="ARBA" id="ARBA00005412"/>
    </source>
</evidence>
<evidence type="ECO:0000256" key="14">
    <source>
        <dbReference type="ARBA" id="ARBA00023141"/>
    </source>
</evidence>
<dbReference type="InterPro" id="IPR050071">
    <property type="entry name" value="Dehydroquinate_synthase"/>
</dbReference>
<dbReference type="Pfam" id="PF01761">
    <property type="entry name" value="DHQ_synthase"/>
    <property type="match status" value="1"/>
</dbReference>
<proteinExistence type="inferred from homology"/>
<keyword evidence="12 17" id="KW-0862">Zinc</keyword>
<comment type="function">
    <text evidence="17">Catalyzes the conversion of 3-deoxy-D-arabino-heptulosonate 7-phosphate (DAHP) to dehydroquinate (DHQ).</text>
</comment>
<keyword evidence="16 17" id="KW-0170">Cobalt</keyword>
<dbReference type="Gene3D" id="3.40.50.1970">
    <property type="match status" value="1"/>
</dbReference>
<comment type="similarity">
    <text evidence="5 17">Belongs to the sugar phosphate cyclases superfamily. Dehydroquinate synthase family.</text>
</comment>
<comment type="subcellular location">
    <subcellularLocation>
        <location evidence="3 17">Cytoplasm</location>
    </subcellularLocation>
</comment>
<sequence length="362" mass="38009">MTTIQVTTAAKSYAVTIEAGLLARVGTALAQVWTPCQVAVITDTNVGPLYAQQVRDRLIAAGFRVTVLTVPAGESSKSWPQVMRLIDALSAAHLTRSDGVLALGGGVVGDLAGFVAAIYLRGIAFAQVPTSLLAQVDSSVGGKTAIDLPTGKNLVGSFYQPDVVLIDPHTLTTLPPRMLVEGYGEIVKCAALVGGDFWALVQQVTQPAAILAQAAPLIHQSIAFKARVVMADEKEGGQRQLLNFGHTLGHAVELWGHGRYMHGEAVAIGLVQVARLFAAQGMMPAALADQLRDRLTAVGLPVALPADLTVTALLAAMQHDKKIHGQALTWVYLTAIGQPAMHAVPLTDLATWIAPVTGPLQP</sequence>
<evidence type="ECO:0000256" key="7">
    <source>
        <dbReference type="ARBA" id="ARBA00017684"/>
    </source>
</evidence>
<dbReference type="Proteomes" id="UP000321794">
    <property type="component" value="Unassembled WGS sequence"/>
</dbReference>
<feature type="binding site" evidence="17">
    <location>
        <position position="143"/>
    </location>
    <ligand>
        <name>NAD(+)</name>
        <dbReference type="ChEBI" id="CHEBI:57540"/>
    </ligand>
</feature>
<comment type="cofactor">
    <cofactor evidence="17">
        <name>Co(2+)</name>
        <dbReference type="ChEBI" id="CHEBI:48828"/>
    </cofactor>
    <cofactor evidence="17">
        <name>Zn(2+)</name>
        <dbReference type="ChEBI" id="CHEBI:29105"/>
    </cofactor>
    <text evidence="17">Binds 1 divalent metal cation per subunit. Can use either Co(2+) or Zn(2+).</text>
</comment>
<accession>A0ABQ0WY43</accession>
<name>A0ABQ0WY43_9LACO</name>
<dbReference type="InterPro" id="IPR016037">
    <property type="entry name" value="DHQ_synth_AroB"/>
</dbReference>
<evidence type="ECO:0000256" key="9">
    <source>
        <dbReference type="ARBA" id="ARBA00022605"/>
    </source>
</evidence>
<feature type="binding site" evidence="17">
    <location>
        <position position="262"/>
    </location>
    <ligand>
        <name>Zn(2+)</name>
        <dbReference type="ChEBI" id="CHEBI:29105"/>
    </ligand>
</feature>
<dbReference type="InterPro" id="IPR056179">
    <property type="entry name" value="DHQS_C"/>
</dbReference>
<keyword evidence="15 17" id="KW-0456">Lyase</keyword>
<evidence type="ECO:0000256" key="2">
    <source>
        <dbReference type="ARBA" id="ARBA00001911"/>
    </source>
</evidence>
<keyword evidence="13 17" id="KW-0520">NAD</keyword>
<keyword evidence="10 17" id="KW-0479">Metal-binding</keyword>
<reference evidence="20 21" key="1">
    <citation type="submission" date="2019-07" db="EMBL/GenBank/DDBJ databases">
        <title>Whole genome shotgun sequence of Lactobacillus zymae NBRC 107157.</title>
        <authorList>
            <person name="Hosoyama A."/>
            <person name="Uohara A."/>
            <person name="Ohji S."/>
            <person name="Ichikawa N."/>
        </authorList>
    </citation>
    <scope>NUCLEOTIDE SEQUENCE [LARGE SCALE GENOMIC DNA]</scope>
    <source>
        <strain evidence="20 21">NBRC 107157</strain>
    </source>
</reference>
<feature type="binding site" evidence="17">
    <location>
        <begin position="106"/>
        <end position="110"/>
    </location>
    <ligand>
        <name>NAD(+)</name>
        <dbReference type="ChEBI" id="CHEBI:57540"/>
    </ligand>
</feature>
<keyword evidence="9 17" id="KW-0028">Amino-acid biosynthesis</keyword>
<comment type="catalytic activity">
    <reaction evidence="1 17">
        <text>7-phospho-2-dehydro-3-deoxy-D-arabino-heptonate = 3-dehydroquinate + phosphate</text>
        <dbReference type="Rhea" id="RHEA:21968"/>
        <dbReference type="ChEBI" id="CHEBI:32364"/>
        <dbReference type="ChEBI" id="CHEBI:43474"/>
        <dbReference type="ChEBI" id="CHEBI:58394"/>
        <dbReference type="EC" id="4.2.3.4"/>
    </reaction>
</comment>
<protein>
    <recommendedName>
        <fullName evidence="7 17">3-dehydroquinate synthase</fullName>
        <shortName evidence="17">DHQS</shortName>
        <ecNumber evidence="6 17">4.2.3.4</ecNumber>
    </recommendedName>
</protein>
<evidence type="ECO:0000313" key="20">
    <source>
        <dbReference type="EMBL" id="GEO72036.1"/>
    </source>
</evidence>
<dbReference type="Gene3D" id="1.20.1090.10">
    <property type="entry name" value="Dehydroquinate synthase-like - alpha domain"/>
    <property type="match status" value="1"/>
</dbReference>
<dbReference type="CDD" id="cd08195">
    <property type="entry name" value="DHQS"/>
    <property type="match status" value="1"/>
</dbReference>
<comment type="caution">
    <text evidence="17">Lacks conserved residue(s) required for the propagation of feature annotation.</text>
</comment>
<evidence type="ECO:0000256" key="13">
    <source>
        <dbReference type="ARBA" id="ARBA00023027"/>
    </source>
</evidence>
<evidence type="ECO:0000256" key="6">
    <source>
        <dbReference type="ARBA" id="ARBA00013031"/>
    </source>
</evidence>
<feature type="domain" description="3-dehydroquinate synthase N-terminal" evidence="18">
    <location>
        <begin position="68"/>
        <end position="179"/>
    </location>
</feature>
<dbReference type="PANTHER" id="PTHR43622:SF7">
    <property type="entry name" value="3-DEHYDROQUINATE SYNTHASE, CHLOROPLASTIC"/>
    <property type="match status" value="1"/>
</dbReference>
<feature type="binding site" evidence="17">
    <location>
        <position position="152"/>
    </location>
    <ligand>
        <name>NAD(+)</name>
        <dbReference type="ChEBI" id="CHEBI:57540"/>
    </ligand>
</feature>
<evidence type="ECO:0000256" key="16">
    <source>
        <dbReference type="ARBA" id="ARBA00023285"/>
    </source>
</evidence>
<dbReference type="EMBL" id="BJZK01000012">
    <property type="protein sequence ID" value="GEO72036.1"/>
    <property type="molecule type" value="Genomic_DNA"/>
</dbReference>
<evidence type="ECO:0000259" key="19">
    <source>
        <dbReference type="Pfam" id="PF24621"/>
    </source>
</evidence>
<keyword evidence="14 17" id="KW-0057">Aromatic amino acid biosynthesis</keyword>
<dbReference type="Pfam" id="PF24621">
    <property type="entry name" value="DHQS_C"/>
    <property type="match status" value="1"/>
</dbReference>
<dbReference type="NCBIfam" id="TIGR01357">
    <property type="entry name" value="aroB"/>
    <property type="match status" value="1"/>
</dbReference>
<comment type="caution">
    <text evidence="20">The sequence shown here is derived from an EMBL/GenBank/DDBJ whole genome shotgun (WGS) entry which is preliminary data.</text>
</comment>
<dbReference type="InterPro" id="IPR030960">
    <property type="entry name" value="DHQS/DOIS_N"/>
</dbReference>
<dbReference type="SUPFAM" id="SSF56796">
    <property type="entry name" value="Dehydroquinate synthase-like"/>
    <property type="match status" value="1"/>
</dbReference>
<feature type="binding site" evidence="17">
    <location>
        <position position="185"/>
    </location>
    <ligand>
        <name>Zn(2+)</name>
        <dbReference type="ChEBI" id="CHEBI:29105"/>
    </ligand>
</feature>
<gene>
    <name evidence="17 20" type="primary">aroB</name>
    <name evidence="20" type="ORF">LZY01_12040</name>
</gene>
<dbReference type="EC" id="4.2.3.4" evidence="6 17"/>
<dbReference type="InterPro" id="IPR030963">
    <property type="entry name" value="DHQ_synth_fam"/>
</dbReference>
<dbReference type="PANTHER" id="PTHR43622">
    <property type="entry name" value="3-DEHYDROQUINATE SYNTHASE"/>
    <property type="match status" value="1"/>
</dbReference>
<comment type="pathway">
    <text evidence="4 17">Metabolic intermediate biosynthesis; chorismate biosynthesis; chorismate from D-erythrose 4-phosphate and phosphoenolpyruvate: step 2/7.</text>
</comment>
<feature type="domain" description="3-dehydroquinate synthase C-terminal" evidence="19">
    <location>
        <begin position="182"/>
        <end position="322"/>
    </location>
</feature>
<evidence type="ECO:0000256" key="10">
    <source>
        <dbReference type="ARBA" id="ARBA00022723"/>
    </source>
</evidence>
<evidence type="ECO:0000259" key="18">
    <source>
        <dbReference type="Pfam" id="PF01761"/>
    </source>
</evidence>
<keyword evidence="21" id="KW-1185">Reference proteome</keyword>
<feature type="binding site" evidence="17">
    <location>
        <begin position="170"/>
        <end position="173"/>
    </location>
    <ligand>
        <name>NAD(+)</name>
        <dbReference type="ChEBI" id="CHEBI:57540"/>
    </ligand>
</feature>
<evidence type="ECO:0000256" key="11">
    <source>
        <dbReference type="ARBA" id="ARBA00022741"/>
    </source>
</evidence>
<evidence type="ECO:0000256" key="4">
    <source>
        <dbReference type="ARBA" id="ARBA00004661"/>
    </source>
</evidence>
<feature type="binding site" evidence="17">
    <location>
        <position position="246"/>
    </location>
    <ligand>
        <name>Zn(2+)</name>
        <dbReference type="ChEBI" id="CHEBI:29105"/>
    </ligand>
</feature>
<dbReference type="RefSeq" id="WP_057731852.1">
    <property type="nucleotide sequence ID" value="NZ_BJZK01000012.1"/>
</dbReference>